<dbReference type="EMBL" id="UGVL01000001">
    <property type="protein sequence ID" value="SUE33916.1"/>
    <property type="molecule type" value="Genomic_DNA"/>
</dbReference>
<proteinExistence type="predicted"/>
<dbReference type="Proteomes" id="UP000255233">
    <property type="component" value="Unassembled WGS sequence"/>
</dbReference>
<keyword evidence="3" id="KW-1185">Reference proteome</keyword>
<protein>
    <submittedName>
        <fullName evidence="2">Uncharacterized protein</fullName>
    </submittedName>
</protein>
<gene>
    <name evidence="2" type="ORF">NCTC11190_01130</name>
</gene>
<evidence type="ECO:0000256" key="1">
    <source>
        <dbReference type="SAM" id="MobiDB-lite"/>
    </source>
</evidence>
<sequence length="39" mass="4188">MLCDLPVARAAASRSGGPLARDARSRSSQAAPHYKKNYN</sequence>
<evidence type="ECO:0000313" key="2">
    <source>
        <dbReference type="EMBL" id="SUE33916.1"/>
    </source>
</evidence>
<accession>A0A379MR20</accession>
<organism evidence="2 3">
    <name type="scientific">Rikenella microfusus</name>
    <dbReference type="NCBI Taxonomy" id="28139"/>
    <lineage>
        <taxon>Bacteria</taxon>
        <taxon>Pseudomonadati</taxon>
        <taxon>Bacteroidota</taxon>
        <taxon>Bacteroidia</taxon>
        <taxon>Bacteroidales</taxon>
        <taxon>Rikenellaceae</taxon>
        <taxon>Rikenella</taxon>
    </lineage>
</organism>
<reference evidence="2 3" key="1">
    <citation type="submission" date="2018-06" db="EMBL/GenBank/DDBJ databases">
        <authorList>
            <consortium name="Pathogen Informatics"/>
            <person name="Doyle S."/>
        </authorList>
    </citation>
    <scope>NUCLEOTIDE SEQUENCE [LARGE SCALE GENOMIC DNA]</scope>
    <source>
        <strain evidence="2 3">NCTC11190</strain>
    </source>
</reference>
<name>A0A379MR20_9BACT</name>
<evidence type="ECO:0000313" key="3">
    <source>
        <dbReference type="Proteomes" id="UP000255233"/>
    </source>
</evidence>
<feature type="region of interest" description="Disordered" evidence="1">
    <location>
        <begin position="1"/>
        <end position="39"/>
    </location>
</feature>
<dbReference type="AlphaFoldDB" id="A0A379MR20"/>